<evidence type="ECO:0000313" key="2">
    <source>
        <dbReference type="Ensembl" id="ENSSPUP00000024481.1"/>
    </source>
</evidence>
<dbReference type="Proteomes" id="UP000694392">
    <property type="component" value="Unplaced"/>
</dbReference>
<feature type="compositionally biased region" description="Low complexity" evidence="1">
    <location>
        <begin position="531"/>
        <end position="547"/>
    </location>
</feature>
<feature type="region of interest" description="Disordered" evidence="1">
    <location>
        <begin position="83"/>
        <end position="122"/>
    </location>
</feature>
<dbReference type="GeneTree" id="ENSGT00950000183201"/>
<feature type="compositionally biased region" description="Polar residues" evidence="1">
    <location>
        <begin position="263"/>
        <end position="310"/>
    </location>
</feature>
<dbReference type="OMA" id="GMFNMTL"/>
<feature type="compositionally biased region" description="Polar residues" evidence="1">
    <location>
        <begin position="787"/>
        <end position="798"/>
    </location>
</feature>
<feature type="region of interest" description="Disordered" evidence="1">
    <location>
        <begin position="857"/>
        <end position="893"/>
    </location>
</feature>
<feature type="compositionally biased region" description="Polar residues" evidence="1">
    <location>
        <begin position="857"/>
        <end position="869"/>
    </location>
</feature>
<dbReference type="InterPro" id="IPR046369">
    <property type="entry name" value="MAML1-3"/>
</dbReference>
<dbReference type="Ensembl" id="ENSSPUT00000026122.1">
    <property type="protein sequence ID" value="ENSSPUP00000024481.1"/>
    <property type="gene ID" value="ENSSPUG00000018754.1"/>
</dbReference>
<feature type="compositionally biased region" description="Low complexity" evidence="1">
    <location>
        <begin position="455"/>
        <end position="482"/>
    </location>
</feature>
<reference evidence="2" key="2">
    <citation type="submission" date="2025-09" db="UniProtKB">
        <authorList>
            <consortium name="Ensembl"/>
        </authorList>
    </citation>
    <scope>IDENTIFICATION</scope>
</reference>
<name>A0A8D0HHN9_SPHPU</name>
<dbReference type="GO" id="GO:0003713">
    <property type="term" value="F:transcription coactivator activity"/>
    <property type="evidence" value="ECO:0007669"/>
    <property type="project" value="Ensembl"/>
</dbReference>
<feature type="region of interest" description="Disordered" evidence="1">
    <location>
        <begin position="236"/>
        <end position="342"/>
    </location>
</feature>
<dbReference type="AlphaFoldDB" id="A0A8D0HHN9"/>
<feature type="region of interest" description="Disordered" evidence="1">
    <location>
        <begin position="451"/>
        <end position="486"/>
    </location>
</feature>
<protein>
    <submittedName>
        <fullName evidence="2">Mastermind like transcriptional coactivator 2</fullName>
    </submittedName>
</protein>
<feature type="compositionally biased region" description="Low complexity" evidence="1">
    <location>
        <begin position="311"/>
        <end position="325"/>
    </location>
</feature>
<dbReference type="PANTHER" id="PTHR15692:SF9">
    <property type="entry name" value="MASTERMIND-LIKE PROTEIN 2"/>
    <property type="match status" value="1"/>
</dbReference>
<proteinExistence type="predicted"/>
<evidence type="ECO:0000313" key="3">
    <source>
        <dbReference type="Proteomes" id="UP000694392"/>
    </source>
</evidence>
<dbReference type="GO" id="GO:0005654">
    <property type="term" value="C:nucleoplasm"/>
    <property type="evidence" value="ECO:0007669"/>
    <property type="project" value="TreeGrafter"/>
</dbReference>
<accession>A0A8D0HHN9</accession>
<organism evidence="2 3">
    <name type="scientific">Sphenodon punctatus</name>
    <name type="common">Tuatara</name>
    <name type="synonym">Hatteria punctata</name>
    <dbReference type="NCBI Taxonomy" id="8508"/>
    <lineage>
        <taxon>Eukaryota</taxon>
        <taxon>Metazoa</taxon>
        <taxon>Chordata</taxon>
        <taxon>Craniata</taxon>
        <taxon>Vertebrata</taxon>
        <taxon>Euteleostomi</taxon>
        <taxon>Lepidosauria</taxon>
        <taxon>Sphenodontia</taxon>
        <taxon>Sphenodontidae</taxon>
        <taxon>Sphenodon</taxon>
    </lineage>
</organism>
<feature type="region of interest" description="Disordered" evidence="1">
    <location>
        <begin position="766"/>
        <end position="798"/>
    </location>
</feature>
<evidence type="ECO:0000256" key="1">
    <source>
        <dbReference type="SAM" id="MobiDB-lite"/>
    </source>
</evidence>
<sequence length="948" mass="103868">MMGWEPTARQPPEPPNDYRAHLGISSNYFFIFPHFFQLQGSLKRKLVVNLLPVNNKKPNGIADSSFLDIKRIRVGDNLSVGQGGHHVNNCQSQSMSGVLSVGQGSQRKNSSLTNNTHSTGNGMFNMALKEVKKEPGETMSCSKHLDGQISHESIFSNRYGEDTGEQMMDPELQELFNELTNISVPPMSDLELENMINATIKPDEPFNIDLGQQNQRTPTRPSLPMEKIVIKSEYSPGLNQAPVGSPQMRPSSTGPAFTMASPAMSTSSPVPSVPQNQTQPSQVSSASSRPLTNWQEVSHAQQLKQIAANRQQHALIHQQQHQQNQPSNWSTLSPSGPSPGPFVQDKIPSPSFRPQQFSPQNSSMPGVPVTGNQSKGMNNYIYRPSSAPKGSSIDMMMQQKPQGLNRNFINNTQLPLEQHPGNTKPLFHFNPEQASQQMPSVLGSQTKPSVLHYTQQQQQPNSVAVPQQQQQHPTQPLQNQPLQRPPNVPVALQQKMMLQKMQQNQQISGLQYPVPQPHRQDQHSVVGQGAGPSPSSSTCSNPNTGSGYMNSSQQSMLNQQLMEKNQTLQRQMMEQKQQLLLKQQLLAEAEKITPQDQLNRHLTRPPPDYKDQRRNMVSIQQTNQYSGNMSSSLCVSSPISTHSILPQNPSLLSTAHATRMPSLPTARNMGCYGNIPCSQTSVYNATSGISQMPQHRNQTQILASQNNSMMARQTTLGQGNNVVAFGTGQGANSPQVRPSLNQGTAGIPVQRPPNALVTSSAATQNWAPHEAATKQPDALKPTGVRFPTSTPYPNQSLQRPIASQHFASRNMVPPNQLTTAAQMRHPVNQINQTLNGQAIGSLRGLSVRPNQLQAQTVPNLNQPGTSLTPPASLPSNSFASTSQTSSRSYQGTDHGSDLAFDFLNQQGDNIGPALNSDSDFIDSLLKTEPGNDDWMKDINLDEILGSHS</sequence>
<reference evidence="2" key="1">
    <citation type="submission" date="2025-08" db="UniProtKB">
        <authorList>
            <consortium name="Ensembl"/>
        </authorList>
    </citation>
    <scope>IDENTIFICATION</scope>
</reference>
<keyword evidence="3" id="KW-1185">Reference proteome</keyword>
<gene>
    <name evidence="2" type="primary">MAML2</name>
</gene>
<dbReference type="GO" id="GO:0007221">
    <property type="term" value="P:positive regulation of transcription of Notch receptor target"/>
    <property type="evidence" value="ECO:0007669"/>
    <property type="project" value="InterPro"/>
</dbReference>
<feature type="compositionally biased region" description="Low complexity" evidence="1">
    <location>
        <begin position="875"/>
        <end position="888"/>
    </location>
</feature>
<feature type="region of interest" description="Disordered" evidence="1">
    <location>
        <begin position="499"/>
        <end position="547"/>
    </location>
</feature>
<feature type="compositionally biased region" description="Polar residues" evidence="1">
    <location>
        <begin position="88"/>
        <end position="122"/>
    </location>
</feature>
<dbReference type="PANTHER" id="PTHR15692">
    <property type="entry name" value="MASTERMIND-LIKE"/>
    <property type="match status" value="1"/>
</dbReference>